<evidence type="ECO:0000256" key="3">
    <source>
        <dbReference type="ARBA" id="ARBA00022729"/>
    </source>
</evidence>
<comment type="similarity">
    <text evidence="1">Belongs to the bacterial solute-binding protein 1 family.</text>
</comment>
<evidence type="ECO:0000256" key="2">
    <source>
        <dbReference type="ARBA" id="ARBA00022448"/>
    </source>
</evidence>
<dbReference type="GO" id="GO:0055052">
    <property type="term" value="C:ATP-binding cassette (ABC) transporter complex, substrate-binding subunit-containing"/>
    <property type="evidence" value="ECO:0007669"/>
    <property type="project" value="TreeGrafter"/>
</dbReference>
<evidence type="ECO:0000313" key="5">
    <source>
        <dbReference type="Proteomes" id="UP000823634"/>
    </source>
</evidence>
<sequence>MKTKFLPFAFIGLLALTGCGEKTSSDIIESTWTDSEGSIHVETTKIVSVWVHKDKSEDEGKVYQAIVDNFNQANIKTASGARVQMTIEFLGANFDTRISAALVTRDLPDIIAVDSSEVASRVHYGIIQGIGDYVSEERVDQYVDSVVNQGTIDGELYTLSAMEAPGGLYYNKTMLKSVGYDEGDFGTVDNPWSWNDVHEAQEKLYAAGKAYQINLHNGFGTDGDMYFYSPLIYSAGGSFGTDDHVEEALTSPESMAGLEQLEQFYGTEGLGSNERWIYTGSNDLAFVQGLIPFSIYGPWDIRTIKNSYPAFESEYGIMPYPVYEDDNGNKSDKVAIPCGSFGFGITRDCRDEKMDAAVEALLYLTGKESSEEMYYGIGTFPTNKESLASIAELSSGPSKVLVDSLNANEYTRPKQVKYPQLRQAFSNILTYMRNQEYYGSDYNLAEYVAEQASDVDADQIAG</sequence>
<dbReference type="PANTHER" id="PTHR30061:SF50">
    <property type="entry name" value="MALTOSE_MALTODEXTRIN-BINDING PERIPLASMIC PROTEIN"/>
    <property type="match status" value="1"/>
</dbReference>
<dbReference type="Pfam" id="PF01547">
    <property type="entry name" value="SBP_bac_1"/>
    <property type="match status" value="1"/>
</dbReference>
<dbReference type="SUPFAM" id="SSF53850">
    <property type="entry name" value="Periplasmic binding protein-like II"/>
    <property type="match status" value="1"/>
</dbReference>
<dbReference type="AlphaFoldDB" id="A0A9D9DFV2"/>
<evidence type="ECO:0000313" key="4">
    <source>
        <dbReference type="EMBL" id="MBO8426165.1"/>
    </source>
</evidence>
<dbReference type="GO" id="GO:1901982">
    <property type="term" value="F:maltose binding"/>
    <property type="evidence" value="ECO:0007669"/>
    <property type="project" value="TreeGrafter"/>
</dbReference>
<organism evidence="4 5">
    <name type="scientific">Candidatus Alloenteromonas pullistercoris</name>
    <dbReference type="NCBI Taxonomy" id="2840785"/>
    <lineage>
        <taxon>Bacteria</taxon>
        <taxon>Bacillati</taxon>
        <taxon>Bacillota</taxon>
        <taxon>Bacillota incertae sedis</taxon>
        <taxon>Candidatus Alloenteromonas</taxon>
    </lineage>
</organism>
<dbReference type="EMBL" id="JADINA010000019">
    <property type="protein sequence ID" value="MBO8426165.1"/>
    <property type="molecule type" value="Genomic_DNA"/>
</dbReference>
<reference evidence="4" key="1">
    <citation type="submission" date="2020-10" db="EMBL/GenBank/DDBJ databases">
        <authorList>
            <person name="Gilroy R."/>
        </authorList>
    </citation>
    <scope>NUCLEOTIDE SEQUENCE</scope>
    <source>
        <strain evidence="4">17113</strain>
    </source>
</reference>
<accession>A0A9D9DFV2</accession>
<protein>
    <submittedName>
        <fullName evidence="4">Extracellular solute-binding protein</fullName>
    </submittedName>
</protein>
<comment type="caution">
    <text evidence="4">The sequence shown here is derived from an EMBL/GenBank/DDBJ whole genome shotgun (WGS) entry which is preliminary data.</text>
</comment>
<dbReference type="InterPro" id="IPR006059">
    <property type="entry name" value="SBP"/>
</dbReference>
<reference evidence="4" key="2">
    <citation type="journal article" date="2021" name="PeerJ">
        <title>Extensive microbial diversity within the chicken gut microbiome revealed by metagenomics and culture.</title>
        <authorList>
            <person name="Gilroy R."/>
            <person name="Ravi A."/>
            <person name="Getino M."/>
            <person name="Pursley I."/>
            <person name="Horton D.L."/>
            <person name="Alikhan N.F."/>
            <person name="Baker D."/>
            <person name="Gharbi K."/>
            <person name="Hall N."/>
            <person name="Watson M."/>
            <person name="Adriaenssens E.M."/>
            <person name="Foster-Nyarko E."/>
            <person name="Jarju S."/>
            <person name="Secka A."/>
            <person name="Antonio M."/>
            <person name="Oren A."/>
            <person name="Chaudhuri R.R."/>
            <person name="La Ragione R."/>
            <person name="Hildebrand F."/>
            <person name="Pallen M.J."/>
        </authorList>
    </citation>
    <scope>NUCLEOTIDE SEQUENCE</scope>
    <source>
        <strain evidence="4">17113</strain>
    </source>
</reference>
<dbReference type="PROSITE" id="PS51257">
    <property type="entry name" value="PROKAR_LIPOPROTEIN"/>
    <property type="match status" value="1"/>
</dbReference>
<keyword evidence="3" id="KW-0732">Signal</keyword>
<dbReference type="PANTHER" id="PTHR30061">
    <property type="entry name" value="MALTOSE-BINDING PERIPLASMIC PROTEIN"/>
    <property type="match status" value="1"/>
</dbReference>
<dbReference type="Proteomes" id="UP000823634">
    <property type="component" value="Unassembled WGS sequence"/>
</dbReference>
<name>A0A9D9DFV2_9FIRM</name>
<dbReference type="GO" id="GO:0015768">
    <property type="term" value="P:maltose transport"/>
    <property type="evidence" value="ECO:0007669"/>
    <property type="project" value="TreeGrafter"/>
</dbReference>
<gene>
    <name evidence="4" type="ORF">IAC61_02445</name>
</gene>
<keyword evidence="2" id="KW-0813">Transport</keyword>
<dbReference type="Gene3D" id="3.40.190.10">
    <property type="entry name" value="Periplasmic binding protein-like II"/>
    <property type="match status" value="1"/>
</dbReference>
<evidence type="ECO:0000256" key="1">
    <source>
        <dbReference type="ARBA" id="ARBA00008520"/>
    </source>
</evidence>
<dbReference type="GO" id="GO:0042956">
    <property type="term" value="P:maltodextrin transmembrane transport"/>
    <property type="evidence" value="ECO:0007669"/>
    <property type="project" value="TreeGrafter"/>
</dbReference>
<proteinExistence type="inferred from homology"/>